<dbReference type="InterPro" id="IPR050595">
    <property type="entry name" value="Bact_response_regulator"/>
</dbReference>
<evidence type="ECO:0000313" key="6">
    <source>
        <dbReference type="EMBL" id="ABD86791.1"/>
    </source>
</evidence>
<evidence type="ECO:0000256" key="3">
    <source>
        <dbReference type="ARBA" id="ARBA00023163"/>
    </source>
</evidence>
<keyword evidence="2" id="KW-0805">Transcription regulation</keyword>
<dbReference type="OrthoDB" id="9784719at2"/>
<accession>Q219Z5</accession>
<dbReference type="PROSITE" id="PS50110">
    <property type="entry name" value="RESPONSE_REGULATORY"/>
    <property type="match status" value="1"/>
</dbReference>
<sequence length="124" mass="13312">MAGLSKKKPIVLVVEDELLLRAAAVDFIEAAGFSVLEAASADEAIEILEARDDIRVVFTDIQMPGSMDGLKLAQAVRGRWPPIEIIATSGHVSVGPDDLPARGRFVRKPYSPAQIASMISELIT</sequence>
<dbReference type="RefSeq" id="WP_011471696.1">
    <property type="nucleotide sequence ID" value="NC_007925.1"/>
</dbReference>
<dbReference type="InterPro" id="IPR001789">
    <property type="entry name" value="Sig_transdc_resp-reg_receiver"/>
</dbReference>
<dbReference type="AlphaFoldDB" id="Q219Z5"/>
<gene>
    <name evidence="6" type="ordered locus">RPC_1228</name>
</gene>
<dbReference type="Gene3D" id="3.40.50.2300">
    <property type="match status" value="1"/>
</dbReference>
<dbReference type="EMBL" id="CP000301">
    <property type="protein sequence ID" value="ABD86791.1"/>
    <property type="molecule type" value="Genomic_DNA"/>
</dbReference>
<dbReference type="SMART" id="SM00448">
    <property type="entry name" value="REC"/>
    <property type="match status" value="1"/>
</dbReference>
<proteinExistence type="predicted"/>
<keyword evidence="1 4" id="KW-0597">Phosphoprotein</keyword>
<evidence type="ECO:0000256" key="1">
    <source>
        <dbReference type="ARBA" id="ARBA00022553"/>
    </source>
</evidence>
<dbReference type="InterPro" id="IPR011006">
    <property type="entry name" value="CheY-like_superfamily"/>
</dbReference>
<evidence type="ECO:0000259" key="5">
    <source>
        <dbReference type="PROSITE" id="PS50110"/>
    </source>
</evidence>
<evidence type="ECO:0000256" key="4">
    <source>
        <dbReference type="PROSITE-ProRule" id="PRU00169"/>
    </source>
</evidence>
<dbReference type="STRING" id="316056.RPC_1228"/>
<organism evidence="6">
    <name type="scientific">Rhodopseudomonas palustris (strain BisB18)</name>
    <dbReference type="NCBI Taxonomy" id="316056"/>
    <lineage>
        <taxon>Bacteria</taxon>
        <taxon>Pseudomonadati</taxon>
        <taxon>Pseudomonadota</taxon>
        <taxon>Alphaproteobacteria</taxon>
        <taxon>Hyphomicrobiales</taxon>
        <taxon>Nitrobacteraceae</taxon>
        <taxon>Rhodopseudomonas</taxon>
    </lineage>
</organism>
<dbReference type="SUPFAM" id="SSF52172">
    <property type="entry name" value="CheY-like"/>
    <property type="match status" value="1"/>
</dbReference>
<feature type="modified residue" description="4-aspartylphosphate" evidence="4">
    <location>
        <position position="60"/>
    </location>
</feature>
<keyword evidence="3" id="KW-0804">Transcription</keyword>
<dbReference type="PANTHER" id="PTHR44591">
    <property type="entry name" value="STRESS RESPONSE REGULATOR PROTEIN 1"/>
    <property type="match status" value="1"/>
</dbReference>
<feature type="domain" description="Response regulatory" evidence="5">
    <location>
        <begin position="10"/>
        <end position="123"/>
    </location>
</feature>
<evidence type="ECO:0000256" key="2">
    <source>
        <dbReference type="ARBA" id="ARBA00023015"/>
    </source>
</evidence>
<name>Q219Z5_RHOPB</name>
<dbReference type="GO" id="GO:0000160">
    <property type="term" value="P:phosphorelay signal transduction system"/>
    <property type="evidence" value="ECO:0007669"/>
    <property type="project" value="InterPro"/>
</dbReference>
<protein>
    <submittedName>
        <fullName evidence="6">Response regulator receiver domain protein (CheY-like)</fullName>
    </submittedName>
</protein>
<reference evidence="6" key="1">
    <citation type="submission" date="2006-03" db="EMBL/GenBank/DDBJ databases">
        <title>Complete sequence of Rhodopseudomonas palustris BisB18.</title>
        <authorList>
            <consortium name="US DOE Joint Genome Institute"/>
            <person name="Copeland A."/>
            <person name="Lucas S."/>
            <person name="Lapidus A."/>
            <person name="Barry K."/>
            <person name="Detter J.C."/>
            <person name="Glavina del Rio T."/>
            <person name="Hammon N."/>
            <person name="Israni S."/>
            <person name="Dalin E."/>
            <person name="Tice H."/>
            <person name="Pitluck S."/>
            <person name="Chain P."/>
            <person name="Malfatti S."/>
            <person name="Shin M."/>
            <person name="Vergez L."/>
            <person name="Schmutz J."/>
            <person name="Larimer F."/>
            <person name="Land M."/>
            <person name="Hauser L."/>
            <person name="Pelletier D.A."/>
            <person name="Kyrpides N."/>
            <person name="Anderson I."/>
            <person name="Oda Y."/>
            <person name="Harwood C.S."/>
            <person name="Richardson P."/>
        </authorList>
    </citation>
    <scope>NUCLEOTIDE SEQUENCE [LARGE SCALE GENOMIC DNA]</scope>
    <source>
        <strain evidence="6">BisB18</strain>
    </source>
</reference>
<dbReference type="KEGG" id="rpc:RPC_1228"/>
<dbReference type="Pfam" id="PF00072">
    <property type="entry name" value="Response_reg"/>
    <property type="match status" value="1"/>
</dbReference>
<dbReference type="eggNOG" id="COG0784">
    <property type="taxonomic scope" value="Bacteria"/>
</dbReference>
<dbReference type="HOGENOM" id="CLU_000445_69_8_5"/>
<dbReference type="PANTHER" id="PTHR44591:SF3">
    <property type="entry name" value="RESPONSE REGULATORY DOMAIN-CONTAINING PROTEIN"/>
    <property type="match status" value="1"/>
</dbReference>